<dbReference type="PANTHER" id="PTHR21330">
    <property type="entry name" value="E3 SUMO-PROTEIN LIGASE NSE2"/>
    <property type="match status" value="1"/>
</dbReference>
<dbReference type="Proteomes" id="UP001280121">
    <property type="component" value="Unassembled WGS sequence"/>
</dbReference>
<keyword evidence="3" id="KW-0808">Transferase</keyword>
<evidence type="ECO:0000313" key="8">
    <source>
        <dbReference type="Proteomes" id="UP001280121"/>
    </source>
</evidence>
<comment type="pathway">
    <text evidence="2">Protein modification; protein sumoylation.</text>
</comment>
<dbReference type="EMBL" id="JANJYI010000008">
    <property type="protein sequence ID" value="KAK2638922.1"/>
    <property type="molecule type" value="Genomic_DNA"/>
</dbReference>
<dbReference type="GO" id="GO:0030915">
    <property type="term" value="C:Smc5-Smc6 complex"/>
    <property type="evidence" value="ECO:0007669"/>
    <property type="project" value="InterPro"/>
</dbReference>
<evidence type="ECO:0000256" key="3">
    <source>
        <dbReference type="ARBA" id="ARBA00022679"/>
    </source>
</evidence>
<name>A0AAD9TN89_9ROSI</name>
<protein>
    <recommendedName>
        <fullName evidence="9">SP-RING-type domain-containing protein</fullName>
    </recommendedName>
</protein>
<evidence type="ECO:0008006" key="9">
    <source>
        <dbReference type="Google" id="ProtNLM"/>
    </source>
</evidence>
<keyword evidence="5" id="KW-0539">Nucleus</keyword>
<feature type="compositionally biased region" description="Basic and acidic residues" evidence="6">
    <location>
        <begin position="72"/>
        <end position="82"/>
    </location>
</feature>
<evidence type="ECO:0000313" key="7">
    <source>
        <dbReference type="EMBL" id="KAK2638922.1"/>
    </source>
</evidence>
<dbReference type="InterPro" id="IPR026846">
    <property type="entry name" value="Nse2(Mms21)"/>
</dbReference>
<dbReference type="GO" id="GO:0061665">
    <property type="term" value="F:SUMO ligase activity"/>
    <property type="evidence" value="ECO:0007669"/>
    <property type="project" value="TreeGrafter"/>
</dbReference>
<evidence type="ECO:0000256" key="2">
    <source>
        <dbReference type="ARBA" id="ARBA00004718"/>
    </source>
</evidence>
<evidence type="ECO:0000256" key="1">
    <source>
        <dbReference type="ARBA" id="ARBA00004123"/>
    </source>
</evidence>
<evidence type="ECO:0000256" key="4">
    <source>
        <dbReference type="ARBA" id="ARBA00022786"/>
    </source>
</evidence>
<keyword evidence="8" id="KW-1185">Reference proteome</keyword>
<feature type="compositionally biased region" description="Low complexity" evidence="6">
    <location>
        <begin position="40"/>
        <end position="53"/>
    </location>
</feature>
<organism evidence="7 8">
    <name type="scientific">Dipteronia dyeriana</name>
    <dbReference type="NCBI Taxonomy" id="168575"/>
    <lineage>
        <taxon>Eukaryota</taxon>
        <taxon>Viridiplantae</taxon>
        <taxon>Streptophyta</taxon>
        <taxon>Embryophyta</taxon>
        <taxon>Tracheophyta</taxon>
        <taxon>Spermatophyta</taxon>
        <taxon>Magnoliopsida</taxon>
        <taxon>eudicotyledons</taxon>
        <taxon>Gunneridae</taxon>
        <taxon>Pentapetalae</taxon>
        <taxon>rosids</taxon>
        <taxon>malvids</taxon>
        <taxon>Sapindales</taxon>
        <taxon>Sapindaceae</taxon>
        <taxon>Hippocastanoideae</taxon>
        <taxon>Acereae</taxon>
        <taxon>Dipteronia</taxon>
    </lineage>
</organism>
<proteinExistence type="predicted"/>
<dbReference type="AlphaFoldDB" id="A0AAD9TN89"/>
<dbReference type="GO" id="GO:0016925">
    <property type="term" value="P:protein sumoylation"/>
    <property type="evidence" value="ECO:0007669"/>
    <property type="project" value="TreeGrafter"/>
</dbReference>
<dbReference type="PANTHER" id="PTHR21330:SF1">
    <property type="entry name" value="E3 SUMO-PROTEIN LIGASE NSE2"/>
    <property type="match status" value="1"/>
</dbReference>
<evidence type="ECO:0000256" key="6">
    <source>
        <dbReference type="SAM" id="MobiDB-lite"/>
    </source>
</evidence>
<evidence type="ECO:0000256" key="5">
    <source>
        <dbReference type="ARBA" id="ARBA00023242"/>
    </source>
</evidence>
<comment type="subcellular location">
    <subcellularLocation>
        <location evidence="1">Nucleus</location>
    </subcellularLocation>
</comment>
<sequence length="339" mass="38635">MEEIILRKCMQKLVDFDIESNRPNKLKKTLIPKSYYKIRNPNLNQNTNQNSNPRKSKPNPEIAIKPRKIKPKKDTIGDRRTEKCKPVSVIKIEDKQRRRHKRNMEEEKRHKSPIVPKKLRAHTDHAYQFNTRRFCTPILSKNGFNLRGDGVSRRLRNAAATLCNDNQSLIVEARKVLTLMKEVGVDLERDNEYQMVKELDDAAIHLAETYGDCVLQSLAIESIGNSNQPGTELTGFKKLLMDEFAKSKASSSSIPEKDPLIRHFREAVWNVHHAGEPMPGEEQEDIIMTSTQSNLLNITCPLSGKPIFELAEPVHSPVSCSEVRDLGINSQPILEVSLT</sequence>
<feature type="region of interest" description="Disordered" evidence="6">
    <location>
        <begin position="37"/>
        <end position="82"/>
    </location>
</feature>
<dbReference type="GO" id="GO:0005634">
    <property type="term" value="C:nucleus"/>
    <property type="evidence" value="ECO:0007669"/>
    <property type="project" value="UniProtKB-SubCell"/>
</dbReference>
<comment type="caution">
    <text evidence="7">The sequence shown here is derived from an EMBL/GenBank/DDBJ whole genome shotgun (WGS) entry which is preliminary data.</text>
</comment>
<dbReference type="GO" id="GO:0000724">
    <property type="term" value="P:double-strand break repair via homologous recombination"/>
    <property type="evidence" value="ECO:0007669"/>
    <property type="project" value="InterPro"/>
</dbReference>
<gene>
    <name evidence="7" type="ORF">Ddye_026717</name>
</gene>
<accession>A0AAD9TN89</accession>
<keyword evidence="4" id="KW-0833">Ubl conjugation pathway</keyword>
<reference evidence="7" key="1">
    <citation type="journal article" date="2023" name="Plant J.">
        <title>Genome sequences and population genomics provide insights into the demographic history, inbreeding, and mutation load of two 'living fossil' tree species of Dipteronia.</title>
        <authorList>
            <person name="Feng Y."/>
            <person name="Comes H.P."/>
            <person name="Chen J."/>
            <person name="Zhu S."/>
            <person name="Lu R."/>
            <person name="Zhang X."/>
            <person name="Li P."/>
            <person name="Qiu J."/>
            <person name="Olsen K.M."/>
            <person name="Qiu Y."/>
        </authorList>
    </citation>
    <scope>NUCLEOTIDE SEQUENCE</scope>
    <source>
        <strain evidence="7">KIB01</strain>
    </source>
</reference>